<accession>A0ABX1PDC4</accession>
<feature type="transmembrane region" description="Helical" evidence="2">
    <location>
        <begin position="65"/>
        <end position="82"/>
    </location>
</feature>
<gene>
    <name evidence="3" type="ORF">DP116_23790</name>
</gene>
<proteinExistence type="predicted"/>
<evidence type="ECO:0000313" key="3">
    <source>
        <dbReference type="EMBL" id="NMG22309.1"/>
    </source>
</evidence>
<name>A0ABX1PDC4_9CYAN</name>
<dbReference type="EMBL" id="QMEB01000244">
    <property type="protein sequence ID" value="NMG22309.1"/>
    <property type="molecule type" value="Genomic_DNA"/>
</dbReference>
<protein>
    <submittedName>
        <fullName evidence="3">Uncharacterized protein</fullName>
    </submittedName>
</protein>
<feature type="region of interest" description="Disordered" evidence="1">
    <location>
        <begin position="1"/>
        <end position="43"/>
    </location>
</feature>
<organism evidence="3 4">
    <name type="scientific">Brasilonema bromeliae SPC951</name>
    <dbReference type="NCBI Taxonomy" id="385972"/>
    <lineage>
        <taxon>Bacteria</taxon>
        <taxon>Bacillati</taxon>
        <taxon>Cyanobacteriota</taxon>
        <taxon>Cyanophyceae</taxon>
        <taxon>Nostocales</taxon>
        <taxon>Scytonemataceae</taxon>
        <taxon>Brasilonema</taxon>
        <taxon>Bromeliae group (in: Brasilonema)</taxon>
    </lineage>
</organism>
<sequence>MRPALREGFPPQATGEPGGLSGMRKAHAKGQLRGREKRRSRTGLTSHLGIAPLFTPNALPHPSTVLRNAAPFLLFVLFLFIIKK</sequence>
<keyword evidence="2" id="KW-0472">Membrane</keyword>
<evidence type="ECO:0000256" key="2">
    <source>
        <dbReference type="SAM" id="Phobius"/>
    </source>
</evidence>
<keyword evidence="4" id="KW-1185">Reference proteome</keyword>
<keyword evidence="2" id="KW-0812">Transmembrane</keyword>
<reference evidence="3 4" key="1">
    <citation type="submission" date="2018-06" db="EMBL/GenBank/DDBJ databases">
        <title>Comparative genomics of Brasilonema spp. strains.</title>
        <authorList>
            <person name="Alvarenga D.O."/>
            <person name="Fiore M.F."/>
            <person name="Varani A.M."/>
        </authorList>
    </citation>
    <scope>NUCLEOTIDE SEQUENCE [LARGE SCALE GENOMIC DNA]</scope>
    <source>
        <strain evidence="3 4">SPC951</strain>
    </source>
</reference>
<evidence type="ECO:0000256" key="1">
    <source>
        <dbReference type="SAM" id="MobiDB-lite"/>
    </source>
</evidence>
<feature type="compositionally biased region" description="Basic residues" evidence="1">
    <location>
        <begin position="24"/>
        <end position="41"/>
    </location>
</feature>
<comment type="caution">
    <text evidence="3">The sequence shown here is derived from an EMBL/GenBank/DDBJ whole genome shotgun (WGS) entry which is preliminary data.</text>
</comment>
<dbReference type="Proteomes" id="UP000718564">
    <property type="component" value="Unassembled WGS sequence"/>
</dbReference>
<evidence type="ECO:0000313" key="4">
    <source>
        <dbReference type="Proteomes" id="UP000718564"/>
    </source>
</evidence>
<keyword evidence="2" id="KW-1133">Transmembrane helix</keyword>